<protein>
    <submittedName>
        <fullName evidence="2">Uncharacterized protein</fullName>
    </submittedName>
</protein>
<accession>A0A8S5NC87</accession>
<reference evidence="2" key="1">
    <citation type="journal article" date="2021" name="Proc. Natl. Acad. Sci. U.S.A.">
        <title>A Catalog of Tens of Thousands of Viruses from Human Metagenomes Reveals Hidden Associations with Chronic Diseases.</title>
        <authorList>
            <person name="Tisza M.J."/>
            <person name="Buck C.B."/>
        </authorList>
    </citation>
    <scope>NUCLEOTIDE SEQUENCE</scope>
    <source>
        <strain evidence="2">CtwWa4</strain>
    </source>
</reference>
<proteinExistence type="predicted"/>
<sequence>MEIFGEYVPTFFSQAETNEEKSELNFQNEDSIEQKELADQDLIVAEKLVNDSEESVDIQVKKACDRKAIQTAQEAVEKYQKSVVYADEKHEKITNDKLHGNLEKTHNTKFQQRETKKAGINILEAEDIDLLNNGIVKKAGEKSPYNAIRFSKQTVSHENAKNAVAVAKKAKKNLEKMIEEQKYEEIRVGNVKVRFAL</sequence>
<evidence type="ECO:0000256" key="1">
    <source>
        <dbReference type="SAM" id="Coils"/>
    </source>
</evidence>
<keyword evidence="1" id="KW-0175">Coiled coil</keyword>
<name>A0A8S5NC87_9CAUD</name>
<feature type="coiled-coil region" evidence="1">
    <location>
        <begin position="157"/>
        <end position="184"/>
    </location>
</feature>
<dbReference type="EMBL" id="BK015126">
    <property type="protein sequence ID" value="DAD92052.1"/>
    <property type="molecule type" value="Genomic_DNA"/>
</dbReference>
<evidence type="ECO:0000313" key="2">
    <source>
        <dbReference type="EMBL" id="DAD92052.1"/>
    </source>
</evidence>
<organism evidence="2">
    <name type="scientific">Siphoviridae sp. ctwWa4</name>
    <dbReference type="NCBI Taxonomy" id="2826517"/>
    <lineage>
        <taxon>Viruses</taxon>
        <taxon>Duplodnaviria</taxon>
        <taxon>Heunggongvirae</taxon>
        <taxon>Uroviricota</taxon>
        <taxon>Caudoviricetes</taxon>
    </lineage>
</organism>